<dbReference type="CDD" id="cd01106">
    <property type="entry name" value="HTH_TipAL-Mta"/>
    <property type="match status" value="1"/>
</dbReference>
<dbReference type="KEGG" id="fpn:ABE65_011025"/>
<dbReference type="PANTHER" id="PTHR30204">
    <property type="entry name" value="REDOX-CYCLING DRUG-SENSING TRANSCRIPTIONAL ACTIVATOR SOXR"/>
    <property type="match status" value="1"/>
</dbReference>
<proteinExistence type="predicted"/>
<dbReference type="RefSeq" id="WP_066394733.1">
    <property type="nucleotide sequence ID" value="NZ_CP015378.1"/>
</dbReference>
<dbReference type="AlphaFoldDB" id="A0A168W0U5"/>
<dbReference type="PRINTS" id="PR00040">
    <property type="entry name" value="HTHMERR"/>
</dbReference>
<dbReference type="PANTHER" id="PTHR30204:SF96">
    <property type="entry name" value="CHROMOSOME-ANCHORING PROTEIN RACA"/>
    <property type="match status" value="1"/>
</dbReference>
<dbReference type="InterPro" id="IPR047057">
    <property type="entry name" value="MerR_fam"/>
</dbReference>
<accession>A0A168W0U5</accession>
<evidence type="ECO:0000259" key="2">
    <source>
        <dbReference type="PROSITE" id="PS50937"/>
    </source>
</evidence>
<dbReference type="InterPro" id="IPR000551">
    <property type="entry name" value="MerR-type_HTH_dom"/>
</dbReference>
<dbReference type="GO" id="GO:0003677">
    <property type="term" value="F:DNA binding"/>
    <property type="evidence" value="ECO:0007669"/>
    <property type="project" value="UniProtKB-KW"/>
</dbReference>
<dbReference type="Pfam" id="PF13411">
    <property type="entry name" value="MerR_1"/>
    <property type="match status" value="1"/>
</dbReference>
<dbReference type="SMART" id="SM00422">
    <property type="entry name" value="HTH_MERR"/>
    <property type="match status" value="1"/>
</dbReference>
<keyword evidence="1" id="KW-0238">DNA-binding</keyword>
<keyword evidence="4" id="KW-1185">Reference proteome</keyword>
<dbReference type="InterPro" id="IPR009061">
    <property type="entry name" value="DNA-bd_dom_put_sf"/>
</dbReference>
<dbReference type="GO" id="GO:0003700">
    <property type="term" value="F:DNA-binding transcription factor activity"/>
    <property type="evidence" value="ECO:0007669"/>
    <property type="project" value="InterPro"/>
</dbReference>
<gene>
    <name evidence="3" type="ORF">ABE65_011025</name>
</gene>
<dbReference type="PROSITE" id="PS50937">
    <property type="entry name" value="HTH_MERR_2"/>
    <property type="match status" value="1"/>
</dbReference>
<evidence type="ECO:0000256" key="1">
    <source>
        <dbReference type="ARBA" id="ARBA00023125"/>
    </source>
</evidence>
<dbReference type="STRING" id="1221500.ABE65_011025"/>
<dbReference type="Gene3D" id="1.10.1660.10">
    <property type="match status" value="1"/>
</dbReference>
<dbReference type="SUPFAM" id="SSF46955">
    <property type="entry name" value="Putative DNA-binding domain"/>
    <property type="match status" value="1"/>
</dbReference>
<evidence type="ECO:0000313" key="4">
    <source>
        <dbReference type="Proteomes" id="UP000076623"/>
    </source>
</evidence>
<sequence length="247" mass="29243">MLHIHKVSEMTGVTVRTLRHYDHIGLLQSSSKTEGGHRLYTHTDLKKLQQIQFMKKIGYRLNEIKNMLNSSDWDWSDSLKKQLSYIKQEQENLSKIESTLRELIHGMAIEDKSNEIAIQKVMQLANNDKELQERYRKSLFEERELKLWKKIPNMTSDHPDTLEWIALIGQLKRFIHEDPSCSNVQNIIRRMDEKRTETFGGEIEFLNKLWDVRMSESQSEQLGLYPIDQDVLKYMNAAYEIFIEKKA</sequence>
<protein>
    <submittedName>
        <fullName evidence="3">MerR family transcriptional regulator</fullName>
    </submittedName>
</protein>
<dbReference type="EMBL" id="CP015378">
    <property type="protein sequence ID" value="ANC77305.1"/>
    <property type="molecule type" value="Genomic_DNA"/>
</dbReference>
<organism evidence="3 4">
    <name type="scientific">Fictibacillus phosphorivorans</name>
    <dbReference type="NCBI Taxonomy" id="1221500"/>
    <lineage>
        <taxon>Bacteria</taxon>
        <taxon>Bacillati</taxon>
        <taxon>Bacillota</taxon>
        <taxon>Bacilli</taxon>
        <taxon>Bacillales</taxon>
        <taxon>Fictibacillaceae</taxon>
        <taxon>Fictibacillus</taxon>
    </lineage>
</organism>
<feature type="domain" description="HTH merR-type" evidence="2">
    <location>
        <begin position="1"/>
        <end position="70"/>
    </location>
</feature>
<evidence type="ECO:0000313" key="3">
    <source>
        <dbReference type="EMBL" id="ANC77305.1"/>
    </source>
</evidence>
<reference evidence="3 4" key="1">
    <citation type="submission" date="2016-04" db="EMBL/GenBank/DDBJ databases">
        <title>Complete genome sequence of Fictibacillus phosphorivorans G25-29, a strain toxic to nematodes.</title>
        <authorList>
            <person name="Zheng Z."/>
        </authorList>
    </citation>
    <scope>NUCLEOTIDE SEQUENCE [LARGE SCALE GENOMIC DNA]</scope>
    <source>
        <strain evidence="3 4">G25-29</strain>
    </source>
</reference>
<name>A0A168W0U5_9BACL</name>
<dbReference type="Proteomes" id="UP000076623">
    <property type="component" value="Chromosome"/>
</dbReference>